<evidence type="ECO:0000256" key="1">
    <source>
        <dbReference type="ARBA" id="ARBA00022723"/>
    </source>
</evidence>
<dbReference type="GO" id="GO:0046872">
    <property type="term" value="F:metal ion binding"/>
    <property type="evidence" value="ECO:0007669"/>
    <property type="project" value="UniProtKB-KW"/>
</dbReference>
<dbReference type="VEuPathDB" id="TriTrypDB:ADEAN_000765700"/>
<accession>A0A7G2CPN2</accession>
<organism evidence="4 5">
    <name type="scientific">Angomonas deanei</name>
    <dbReference type="NCBI Taxonomy" id="59799"/>
    <lineage>
        <taxon>Eukaryota</taxon>
        <taxon>Discoba</taxon>
        <taxon>Euglenozoa</taxon>
        <taxon>Kinetoplastea</taxon>
        <taxon>Metakinetoplastina</taxon>
        <taxon>Trypanosomatida</taxon>
        <taxon>Trypanosomatidae</taxon>
        <taxon>Strigomonadinae</taxon>
        <taxon>Angomonas</taxon>
    </lineage>
</organism>
<reference evidence="4 5" key="1">
    <citation type="submission" date="2020-08" db="EMBL/GenBank/DDBJ databases">
        <authorList>
            <person name="Newling K."/>
            <person name="Davey J."/>
            <person name="Forrester S."/>
        </authorList>
    </citation>
    <scope>NUCLEOTIDE SEQUENCE [LARGE SCALE GENOMIC DNA]</scope>
    <source>
        <strain evidence="5">Crithidia deanei Carvalho (ATCC PRA-265)</strain>
    </source>
</reference>
<dbReference type="InterPro" id="IPR011051">
    <property type="entry name" value="RmlC_Cupin_sf"/>
</dbReference>
<dbReference type="CDD" id="cd20289">
    <property type="entry name" value="cupin_ADO"/>
    <property type="match status" value="1"/>
</dbReference>
<evidence type="ECO:0000313" key="5">
    <source>
        <dbReference type="Proteomes" id="UP000515908"/>
    </source>
</evidence>
<keyword evidence="1" id="KW-0479">Metal-binding</keyword>
<dbReference type="InterPro" id="IPR012864">
    <property type="entry name" value="PCO/ADO"/>
</dbReference>
<evidence type="ECO:0000256" key="2">
    <source>
        <dbReference type="ARBA" id="ARBA00023002"/>
    </source>
</evidence>
<dbReference type="SUPFAM" id="SSF51182">
    <property type="entry name" value="RmlC-like cupins"/>
    <property type="match status" value="1"/>
</dbReference>
<keyword evidence="2" id="KW-0560">Oxidoreductase</keyword>
<keyword evidence="5" id="KW-1185">Reference proteome</keyword>
<dbReference type="PANTHER" id="PTHR22966">
    <property type="entry name" value="2-AMINOETHANETHIOL DIOXYGENASE"/>
    <property type="match status" value="1"/>
</dbReference>
<protein>
    <submittedName>
        <fullName evidence="4">PCO_ADO, putative</fullName>
    </submittedName>
</protein>
<dbReference type="GO" id="GO:0016702">
    <property type="term" value="F:oxidoreductase activity, acting on single donors with incorporation of molecular oxygen, incorporation of two atoms of oxygen"/>
    <property type="evidence" value="ECO:0007669"/>
    <property type="project" value="InterPro"/>
</dbReference>
<proteinExistence type="predicted"/>
<sequence length="309" mass="34985">MNDSPIKITSRMLLFFLSYFYSFSKIINKNMSLLALRKALSTFSKTNAAPAVELFRQLTPADLGYYVSDDAAMEYMQSPQSFPILSHGFKLGTALRQELLRPGEEHHSPMIWMNSQRDRIGCSTLYEDEQVTLCWFVVPPRHTLGLHDHPTMTVWQRVLFGRLQVTAMDFEGPPPTVSEIQHCKDAFPGVVRHTGEVSSENSGLLHFTPESGGGVLHELTNPHDTEPALFIDIIAPPYYREKDDLPCTYYIAEKRTEENEKNGKKEKEFNLSNVDSGLVEPLVVGDKVRLVPRRNYGGPALQAFVHLQD</sequence>
<dbReference type="Gene3D" id="2.60.120.10">
    <property type="entry name" value="Jelly Rolls"/>
    <property type="match status" value="1"/>
</dbReference>
<evidence type="ECO:0000313" key="4">
    <source>
        <dbReference type="EMBL" id="CAD2220142.1"/>
    </source>
</evidence>
<evidence type="ECO:0000256" key="3">
    <source>
        <dbReference type="ARBA" id="ARBA00023004"/>
    </source>
</evidence>
<dbReference type="InterPro" id="IPR014710">
    <property type="entry name" value="RmlC-like_jellyroll"/>
</dbReference>
<keyword evidence="3" id="KW-0408">Iron</keyword>
<dbReference type="EMBL" id="LR877160">
    <property type="protein sequence ID" value="CAD2220142.1"/>
    <property type="molecule type" value="Genomic_DNA"/>
</dbReference>
<dbReference type="PANTHER" id="PTHR22966:SF61">
    <property type="entry name" value="2-AMINOETHANETHIOL DIOXYGENASE"/>
    <property type="match status" value="1"/>
</dbReference>
<gene>
    <name evidence="4" type="ORF">ADEAN_000765700</name>
</gene>
<name>A0A7G2CPN2_9TRYP</name>
<dbReference type="AlphaFoldDB" id="A0A7G2CPN2"/>
<dbReference type="Proteomes" id="UP000515908">
    <property type="component" value="Chromosome 16"/>
</dbReference>
<dbReference type="Pfam" id="PF07847">
    <property type="entry name" value="PCO_ADO"/>
    <property type="match status" value="1"/>
</dbReference>